<organism evidence="16 17">
    <name type="scientific">Phanerochaete carnosa (strain HHB-10118-sp)</name>
    <name type="common">White-rot fungus</name>
    <name type="synonym">Peniophora carnosa</name>
    <dbReference type="NCBI Taxonomy" id="650164"/>
    <lineage>
        <taxon>Eukaryota</taxon>
        <taxon>Fungi</taxon>
        <taxon>Dikarya</taxon>
        <taxon>Basidiomycota</taxon>
        <taxon>Agaricomycotina</taxon>
        <taxon>Agaricomycetes</taxon>
        <taxon>Polyporales</taxon>
        <taxon>Phanerochaetaceae</taxon>
        <taxon>Phanerochaete</taxon>
    </lineage>
</organism>
<gene>
    <name evidence="16" type="ORF">PHACADRAFT_254221</name>
</gene>
<evidence type="ECO:0000256" key="8">
    <source>
        <dbReference type="ARBA" id="ARBA00022989"/>
    </source>
</evidence>
<evidence type="ECO:0000256" key="11">
    <source>
        <dbReference type="ARBA" id="ARBA00023033"/>
    </source>
</evidence>
<dbReference type="RefSeq" id="XP_007394693.1">
    <property type="nucleotide sequence ID" value="XM_007394631.1"/>
</dbReference>
<keyword evidence="6 15" id="KW-0812">Transmembrane</keyword>
<dbReference type="GeneID" id="18916011"/>
<feature type="binding site" description="axial binding residue" evidence="13">
    <location>
        <position position="513"/>
    </location>
    <ligand>
        <name>heme</name>
        <dbReference type="ChEBI" id="CHEBI:30413"/>
    </ligand>
    <ligandPart>
        <name>Fe</name>
        <dbReference type="ChEBI" id="CHEBI:18248"/>
    </ligandPart>
</feature>
<dbReference type="PRINTS" id="PR00385">
    <property type="entry name" value="P450"/>
</dbReference>
<dbReference type="GO" id="GO:0005506">
    <property type="term" value="F:iron ion binding"/>
    <property type="evidence" value="ECO:0007669"/>
    <property type="project" value="InterPro"/>
</dbReference>
<dbReference type="InterPro" id="IPR017972">
    <property type="entry name" value="Cyt_P450_CS"/>
</dbReference>
<evidence type="ECO:0000313" key="17">
    <source>
        <dbReference type="Proteomes" id="UP000008370"/>
    </source>
</evidence>
<evidence type="ECO:0000313" key="16">
    <source>
        <dbReference type="EMBL" id="EKM56861.1"/>
    </source>
</evidence>
<keyword evidence="5 13" id="KW-0349">Heme</keyword>
<evidence type="ECO:0000256" key="3">
    <source>
        <dbReference type="ARBA" id="ARBA00005179"/>
    </source>
</evidence>
<dbReference type="GO" id="GO:0020037">
    <property type="term" value="F:heme binding"/>
    <property type="evidence" value="ECO:0007669"/>
    <property type="project" value="InterPro"/>
</dbReference>
<evidence type="ECO:0000256" key="10">
    <source>
        <dbReference type="ARBA" id="ARBA00023004"/>
    </source>
</evidence>
<name>K5V2U2_PHACS</name>
<dbReference type="KEGG" id="pco:PHACADRAFT_254221"/>
<evidence type="ECO:0000256" key="9">
    <source>
        <dbReference type="ARBA" id="ARBA00023002"/>
    </source>
</evidence>
<comment type="pathway">
    <text evidence="3">Secondary metabolite biosynthesis.</text>
</comment>
<dbReference type="Proteomes" id="UP000008370">
    <property type="component" value="Unassembled WGS sequence"/>
</dbReference>
<comment type="cofactor">
    <cofactor evidence="1 13">
        <name>heme</name>
        <dbReference type="ChEBI" id="CHEBI:30413"/>
    </cofactor>
</comment>
<dbReference type="PROSITE" id="PS00086">
    <property type="entry name" value="CYTOCHROME_P450"/>
    <property type="match status" value="1"/>
</dbReference>
<dbReference type="InterPro" id="IPR002401">
    <property type="entry name" value="Cyt_P450_E_grp-I"/>
</dbReference>
<evidence type="ECO:0000256" key="2">
    <source>
        <dbReference type="ARBA" id="ARBA00004370"/>
    </source>
</evidence>
<dbReference type="EMBL" id="JH930471">
    <property type="protein sequence ID" value="EKM56861.1"/>
    <property type="molecule type" value="Genomic_DNA"/>
</dbReference>
<dbReference type="Gene3D" id="1.10.630.10">
    <property type="entry name" value="Cytochrome P450"/>
    <property type="match status" value="1"/>
</dbReference>
<protein>
    <recommendedName>
        <fullName evidence="18">Cytochrome P450</fullName>
    </recommendedName>
</protein>
<comment type="similarity">
    <text evidence="4 14">Belongs to the cytochrome P450 family.</text>
</comment>
<dbReference type="GO" id="GO:0004497">
    <property type="term" value="F:monooxygenase activity"/>
    <property type="evidence" value="ECO:0007669"/>
    <property type="project" value="UniProtKB-KW"/>
</dbReference>
<dbReference type="CDD" id="cd11065">
    <property type="entry name" value="CYP64-like"/>
    <property type="match status" value="1"/>
</dbReference>
<evidence type="ECO:0000256" key="6">
    <source>
        <dbReference type="ARBA" id="ARBA00022692"/>
    </source>
</evidence>
<sequence length="586" mass="66153">MPHGRHTCVTTRAPRLSRVGRVASMHKSRVANTFHFATVLTSSPFCSITFGFVLFAMSIVSTAPLHFRAVNLDANLTFVLIVAATLYIVLPFFFRKNIVDKNGNSIPPGPLLRLPSLPDYPERTLHAWAQKFGSLYSFFIGNQLYIVISDANVARELLVNNGAIFSSRKQYFIKNQTILRGRAISASPYGETWRQHRKVAAQLLTPKAIQGYNDVLDYEARIMIRSMYKESMQGALPINPAHYTGRYTLNNMLTLAFATRTDSSSDPLIQRILAMALEFNDLTGPFANLVDFIEPLQWLPNRTHARAEKLHSEFIEVYGAMIMAVKARMDAGEDVPHCLAKVLIEGQQQEKLDWEDMCMLSAAFAIGGVHSTSGIIQWFLALIGKHPDIQARAHHELDAVVGRDRWPVAEDEKDLPFIRAIIKEVLRVHAPFWNATPHSSTEDFVYNGMYIPKGSALILNCFTLHHNEARYSDPHAFNPDRYLGDEMSCAESAHQSNAMERDHWSFGAGRRICPGINVAERILFLAISRLLWAFTIHEVPTEPISLEEYEGTSGRTPMPYRVHMLPRHERVHTALEAEQEIANCEL</sequence>
<dbReference type="PANTHER" id="PTHR46300">
    <property type="entry name" value="P450, PUTATIVE (EUROFUNG)-RELATED-RELATED"/>
    <property type="match status" value="1"/>
</dbReference>
<dbReference type="InterPro" id="IPR050364">
    <property type="entry name" value="Cytochrome_P450_fung"/>
</dbReference>
<evidence type="ECO:0000256" key="5">
    <source>
        <dbReference type="ARBA" id="ARBA00022617"/>
    </source>
</evidence>
<keyword evidence="7 13" id="KW-0479">Metal-binding</keyword>
<keyword evidence="11 14" id="KW-0503">Monooxygenase</keyword>
<dbReference type="AlphaFoldDB" id="K5V2U2"/>
<dbReference type="SUPFAM" id="SSF48264">
    <property type="entry name" value="Cytochrome P450"/>
    <property type="match status" value="1"/>
</dbReference>
<dbReference type="HOGENOM" id="CLU_001570_2_1_1"/>
<feature type="transmembrane region" description="Helical" evidence="15">
    <location>
        <begin position="34"/>
        <end position="60"/>
    </location>
</feature>
<keyword evidence="10 13" id="KW-0408">Iron</keyword>
<evidence type="ECO:0000256" key="15">
    <source>
        <dbReference type="SAM" id="Phobius"/>
    </source>
</evidence>
<dbReference type="InterPro" id="IPR001128">
    <property type="entry name" value="Cyt_P450"/>
</dbReference>
<dbReference type="PRINTS" id="PR00463">
    <property type="entry name" value="EP450I"/>
</dbReference>
<keyword evidence="9 14" id="KW-0560">Oxidoreductase</keyword>
<evidence type="ECO:0000256" key="4">
    <source>
        <dbReference type="ARBA" id="ARBA00010617"/>
    </source>
</evidence>
<evidence type="ECO:0000256" key="14">
    <source>
        <dbReference type="RuleBase" id="RU000461"/>
    </source>
</evidence>
<keyword evidence="12 15" id="KW-0472">Membrane</keyword>
<feature type="transmembrane region" description="Helical" evidence="15">
    <location>
        <begin position="72"/>
        <end position="94"/>
    </location>
</feature>
<comment type="subcellular location">
    <subcellularLocation>
        <location evidence="2">Membrane</location>
    </subcellularLocation>
</comment>
<evidence type="ECO:0008006" key="18">
    <source>
        <dbReference type="Google" id="ProtNLM"/>
    </source>
</evidence>
<evidence type="ECO:0000256" key="7">
    <source>
        <dbReference type="ARBA" id="ARBA00022723"/>
    </source>
</evidence>
<evidence type="ECO:0000256" key="12">
    <source>
        <dbReference type="ARBA" id="ARBA00023136"/>
    </source>
</evidence>
<evidence type="ECO:0000256" key="1">
    <source>
        <dbReference type="ARBA" id="ARBA00001971"/>
    </source>
</evidence>
<proteinExistence type="inferred from homology"/>
<evidence type="ECO:0000256" key="13">
    <source>
        <dbReference type="PIRSR" id="PIRSR602401-1"/>
    </source>
</evidence>
<dbReference type="PANTHER" id="PTHR46300:SF2">
    <property type="entry name" value="CYTOCHROME P450 MONOOXYGENASE ALNH-RELATED"/>
    <property type="match status" value="1"/>
</dbReference>
<accession>K5V2U2</accession>
<dbReference type="InterPro" id="IPR036396">
    <property type="entry name" value="Cyt_P450_sf"/>
</dbReference>
<dbReference type="InParanoid" id="K5V2U2"/>
<dbReference type="Pfam" id="PF00067">
    <property type="entry name" value="p450"/>
    <property type="match status" value="1"/>
</dbReference>
<keyword evidence="17" id="KW-1185">Reference proteome</keyword>
<dbReference type="GO" id="GO:0016020">
    <property type="term" value="C:membrane"/>
    <property type="evidence" value="ECO:0007669"/>
    <property type="project" value="UniProtKB-SubCell"/>
</dbReference>
<keyword evidence="8 15" id="KW-1133">Transmembrane helix</keyword>
<dbReference type="OrthoDB" id="1470350at2759"/>
<dbReference type="GO" id="GO:0016705">
    <property type="term" value="F:oxidoreductase activity, acting on paired donors, with incorporation or reduction of molecular oxygen"/>
    <property type="evidence" value="ECO:0007669"/>
    <property type="project" value="InterPro"/>
</dbReference>
<reference evidence="16 17" key="1">
    <citation type="journal article" date="2012" name="BMC Genomics">
        <title>Comparative genomics of the white-rot fungi, Phanerochaete carnosa and P. chrysosporium, to elucidate the genetic basis of the distinct wood types they colonize.</title>
        <authorList>
            <person name="Suzuki H."/>
            <person name="MacDonald J."/>
            <person name="Syed K."/>
            <person name="Salamov A."/>
            <person name="Hori C."/>
            <person name="Aerts A."/>
            <person name="Henrissat B."/>
            <person name="Wiebenga A."/>
            <person name="vanKuyk P.A."/>
            <person name="Barry K."/>
            <person name="Lindquist E."/>
            <person name="LaButti K."/>
            <person name="Lapidus A."/>
            <person name="Lucas S."/>
            <person name="Coutinho P."/>
            <person name="Gong Y."/>
            <person name="Samejima M."/>
            <person name="Mahadevan R."/>
            <person name="Abou-Zaid M."/>
            <person name="de Vries R.P."/>
            <person name="Igarashi K."/>
            <person name="Yadav J.S."/>
            <person name="Grigoriev I.V."/>
            <person name="Master E.R."/>
        </authorList>
    </citation>
    <scope>NUCLEOTIDE SEQUENCE [LARGE SCALE GENOMIC DNA]</scope>
    <source>
        <strain evidence="16 17">HHB-10118-sp</strain>
    </source>
</reference>